<dbReference type="GeneID" id="106816692"/>
<evidence type="ECO:0000313" key="3">
    <source>
        <dbReference type="RefSeq" id="XP_014676800.1"/>
    </source>
</evidence>
<dbReference type="RefSeq" id="XP_014676800.1">
    <property type="nucleotide sequence ID" value="XM_014821314.1"/>
</dbReference>
<feature type="chain" id="PRO_5046061465" evidence="1">
    <location>
        <begin position="18"/>
        <end position="102"/>
    </location>
</feature>
<accession>A0ABM1EX79</accession>
<evidence type="ECO:0000256" key="1">
    <source>
        <dbReference type="SAM" id="SignalP"/>
    </source>
</evidence>
<keyword evidence="2" id="KW-1185">Reference proteome</keyword>
<evidence type="ECO:0000313" key="2">
    <source>
        <dbReference type="Proteomes" id="UP000695022"/>
    </source>
</evidence>
<organism evidence="2 3">
    <name type="scientific">Priapulus caudatus</name>
    <name type="common">Priapulid worm</name>
    <dbReference type="NCBI Taxonomy" id="37621"/>
    <lineage>
        <taxon>Eukaryota</taxon>
        <taxon>Metazoa</taxon>
        <taxon>Ecdysozoa</taxon>
        <taxon>Scalidophora</taxon>
        <taxon>Priapulida</taxon>
        <taxon>Priapulimorpha</taxon>
        <taxon>Priapulimorphida</taxon>
        <taxon>Priapulidae</taxon>
        <taxon>Priapulus</taxon>
    </lineage>
</organism>
<keyword evidence="1" id="KW-0732">Signal</keyword>
<dbReference type="Proteomes" id="UP000695022">
    <property type="component" value="Unplaced"/>
</dbReference>
<sequence>MLLCLTRVLFHLPPAFLLAPPQAFCCALPALANLDPETSVERTTVVLTILSSEQLTVSVKGAGPPPILEIWVDPPTSDKSAPSMFSELVSAGVGMLKNPSQR</sequence>
<feature type="signal peptide" evidence="1">
    <location>
        <begin position="1"/>
        <end position="17"/>
    </location>
</feature>
<reference evidence="3" key="1">
    <citation type="submission" date="2025-08" db="UniProtKB">
        <authorList>
            <consortium name="RefSeq"/>
        </authorList>
    </citation>
    <scope>IDENTIFICATION</scope>
</reference>
<name>A0ABM1EX79_PRICU</name>
<proteinExistence type="predicted"/>
<gene>
    <name evidence="3" type="primary">LOC106816692</name>
</gene>
<protein>
    <submittedName>
        <fullName evidence="3">Uncharacterized protein LOC106816692</fullName>
    </submittedName>
</protein>